<evidence type="ECO:0000313" key="8">
    <source>
        <dbReference type="Proteomes" id="UP000593594"/>
    </source>
</evidence>
<proteinExistence type="inferred from homology"/>
<accession>A0A7S8C8S1</accession>
<dbReference type="KEGG" id="kmn:HW532_21370"/>
<dbReference type="NCBIfam" id="TIGR03026">
    <property type="entry name" value="NDP-sugDHase"/>
    <property type="match status" value="1"/>
</dbReference>
<evidence type="ECO:0000259" key="6">
    <source>
        <dbReference type="SMART" id="SM00984"/>
    </source>
</evidence>
<feature type="domain" description="UDP-glucose/GDP-mannose dehydrogenase C-terminal" evidence="6">
    <location>
        <begin position="315"/>
        <end position="417"/>
    </location>
</feature>
<keyword evidence="5" id="KW-0812">Transmembrane</keyword>
<dbReference type="Pfam" id="PF03720">
    <property type="entry name" value="UDPG_MGDP_dh_C"/>
    <property type="match status" value="1"/>
</dbReference>
<keyword evidence="3" id="KW-0520">NAD</keyword>
<organism evidence="7 8">
    <name type="scientific">Kaustia mangrovi</name>
    <dbReference type="NCBI Taxonomy" id="2593653"/>
    <lineage>
        <taxon>Bacteria</taxon>
        <taxon>Pseudomonadati</taxon>
        <taxon>Pseudomonadota</taxon>
        <taxon>Alphaproteobacteria</taxon>
        <taxon>Hyphomicrobiales</taxon>
        <taxon>Parvibaculaceae</taxon>
        <taxon>Kaustia</taxon>
    </lineage>
</organism>
<evidence type="ECO:0000313" key="7">
    <source>
        <dbReference type="EMBL" id="QPC45457.1"/>
    </source>
</evidence>
<dbReference type="InterPro" id="IPR014026">
    <property type="entry name" value="UDP-Glc/GDP-Man_DH_dimer"/>
</dbReference>
<dbReference type="EMBL" id="CP058214">
    <property type="protein sequence ID" value="QPC45457.1"/>
    <property type="molecule type" value="Genomic_DNA"/>
</dbReference>
<dbReference type="GO" id="GO:0051287">
    <property type="term" value="F:NAD binding"/>
    <property type="evidence" value="ECO:0007669"/>
    <property type="project" value="InterPro"/>
</dbReference>
<dbReference type="RefSeq" id="WP_213164689.1">
    <property type="nucleotide sequence ID" value="NZ_CP058214.1"/>
</dbReference>
<keyword evidence="5" id="KW-1133">Transmembrane helix</keyword>
<dbReference type="Pfam" id="PF00984">
    <property type="entry name" value="UDPG_MGDP_dh"/>
    <property type="match status" value="1"/>
</dbReference>
<evidence type="ECO:0000256" key="4">
    <source>
        <dbReference type="PIRNR" id="PIRNR000124"/>
    </source>
</evidence>
<sequence>MSVDRTVSVIGLGYVGLPVAVSFAGAGFTVIGFDSDSSRVSGLSRGEDRTNSVDAAALACPGLRFTGEARDIAAADIHIVTVPTPIDAANVPDLSALERASATVGEVLRRGAVVVYESTVYPGATEEVCVPILEARSGLKLGTDFAVAYSPERINPGDEAHPFEAITKVVAASDGAALDRVAALYGAVVRAGVHKAPSIKVAEAAKVIENTQRDLNIALVNELAVIFERLGVDTHDVLEAAGTKWNFLKFTPGLVGGHCIGVDPYYLTHKAQMTGYQAQIVLAGRKLNEDMPGFVARQLIRGCATNAIAVPPRVTVLGVTFKPDIADIRNSKVANLVAELEQFGCSVQIHDPMCDPDELTRVYGLEHTPEDRLHAAEAVVLAVPHKAFGADPWPLVERCLAPSGPVFVADIHARLDRAARPGRCVLWRL</sequence>
<dbReference type="InterPro" id="IPR028359">
    <property type="entry name" value="UDP_ManNAc/GlcNAc_DH"/>
</dbReference>
<name>A0A7S8C8S1_9HYPH</name>
<dbReference type="InterPro" id="IPR014027">
    <property type="entry name" value="UDP-Glc/GDP-Man_DH_C"/>
</dbReference>
<dbReference type="SUPFAM" id="SSF52413">
    <property type="entry name" value="UDP-glucose/GDP-mannose dehydrogenase C-terminal domain"/>
    <property type="match status" value="1"/>
</dbReference>
<protein>
    <submittedName>
        <fullName evidence="7">Nucleotide sugar dehydrogenase</fullName>
    </submittedName>
</protein>
<keyword evidence="2" id="KW-0560">Oxidoreductase</keyword>
<dbReference type="SUPFAM" id="SSF48179">
    <property type="entry name" value="6-phosphogluconate dehydrogenase C-terminal domain-like"/>
    <property type="match status" value="1"/>
</dbReference>
<comment type="similarity">
    <text evidence="1 4">Belongs to the UDP-glucose/GDP-mannose dehydrogenase family.</text>
</comment>
<dbReference type="PANTHER" id="PTHR43491">
    <property type="entry name" value="UDP-N-ACETYL-D-MANNOSAMINE DEHYDROGENASE"/>
    <property type="match status" value="1"/>
</dbReference>
<dbReference type="PIRSF" id="PIRSF500136">
    <property type="entry name" value="UDP_ManNAc_DH"/>
    <property type="match status" value="1"/>
</dbReference>
<keyword evidence="8" id="KW-1185">Reference proteome</keyword>
<dbReference type="GO" id="GO:0000271">
    <property type="term" value="P:polysaccharide biosynthetic process"/>
    <property type="evidence" value="ECO:0007669"/>
    <property type="project" value="InterPro"/>
</dbReference>
<keyword evidence="5" id="KW-0472">Membrane</keyword>
<evidence type="ECO:0000256" key="3">
    <source>
        <dbReference type="ARBA" id="ARBA00023027"/>
    </source>
</evidence>
<dbReference type="GO" id="GO:0016628">
    <property type="term" value="F:oxidoreductase activity, acting on the CH-CH group of donors, NAD or NADP as acceptor"/>
    <property type="evidence" value="ECO:0007669"/>
    <property type="project" value="InterPro"/>
</dbReference>
<dbReference type="PIRSF" id="PIRSF000124">
    <property type="entry name" value="UDPglc_GDPman_dh"/>
    <property type="match status" value="1"/>
</dbReference>
<dbReference type="InterPro" id="IPR036291">
    <property type="entry name" value="NAD(P)-bd_dom_sf"/>
</dbReference>
<evidence type="ECO:0000256" key="5">
    <source>
        <dbReference type="SAM" id="Phobius"/>
    </source>
</evidence>
<dbReference type="GO" id="GO:0016616">
    <property type="term" value="F:oxidoreductase activity, acting on the CH-OH group of donors, NAD or NADP as acceptor"/>
    <property type="evidence" value="ECO:0007669"/>
    <property type="project" value="InterPro"/>
</dbReference>
<dbReference type="InterPro" id="IPR036220">
    <property type="entry name" value="UDP-Glc/GDP-Man_DH_C_sf"/>
</dbReference>
<dbReference type="InterPro" id="IPR008927">
    <property type="entry name" value="6-PGluconate_DH-like_C_sf"/>
</dbReference>
<dbReference type="PANTHER" id="PTHR43491:SF2">
    <property type="entry name" value="UDP-N-ACETYL-D-MANNOSAMINE DEHYDROGENASE"/>
    <property type="match status" value="1"/>
</dbReference>
<evidence type="ECO:0000256" key="1">
    <source>
        <dbReference type="ARBA" id="ARBA00006601"/>
    </source>
</evidence>
<dbReference type="InterPro" id="IPR001732">
    <property type="entry name" value="UDP-Glc/GDP-Man_DH_N"/>
</dbReference>
<evidence type="ECO:0000256" key="2">
    <source>
        <dbReference type="ARBA" id="ARBA00023002"/>
    </source>
</evidence>
<gene>
    <name evidence="7" type="ORF">HW532_21370</name>
</gene>
<dbReference type="AlphaFoldDB" id="A0A7S8C8S1"/>
<dbReference type="Gene3D" id="3.40.50.720">
    <property type="entry name" value="NAD(P)-binding Rossmann-like Domain"/>
    <property type="match status" value="2"/>
</dbReference>
<reference evidence="7 8" key="1">
    <citation type="submission" date="2020-06" db="EMBL/GenBank/DDBJ databases">
        <title>Genome sequence of 2 isolates from Red Sea Mangroves.</title>
        <authorList>
            <person name="Sefrji F."/>
            <person name="Michoud G."/>
            <person name="Merlino G."/>
            <person name="Daffonchio D."/>
        </authorList>
    </citation>
    <scope>NUCLEOTIDE SEQUENCE [LARGE SCALE GENOMIC DNA]</scope>
    <source>
        <strain evidence="7 8">R1DC25</strain>
    </source>
</reference>
<dbReference type="InterPro" id="IPR017476">
    <property type="entry name" value="UDP-Glc/GDP-Man"/>
</dbReference>
<feature type="transmembrane region" description="Helical" evidence="5">
    <location>
        <begin position="12"/>
        <end position="33"/>
    </location>
</feature>
<dbReference type="SMART" id="SM00984">
    <property type="entry name" value="UDPG_MGDP_dh_C"/>
    <property type="match status" value="1"/>
</dbReference>
<dbReference type="SUPFAM" id="SSF51735">
    <property type="entry name" value="NAD(P)-binding Rossmann-fold domains"/>
    <property type="match status" value="1"/>
</dbReference>
<dbReference type="Pfam" id="PF03721">
    <property type="entry name" value="UDPG_MGDP_dh_N"/>
    <property type="match status" value="1"/>
</dbReference>
<dbReference type="Proteomes" id="UP000593594">
    <property type="component" value="Chromosome"/>
</dbReference>